<evidence type="ECO:0000313" key="2">
    <source>
        <dbReference type="Proteomes" id="UP000789920"/>
    </source>
</evidence>
<sequence>DLQTTTCKCKLSLVSTKNNRTDLVKQAYTHVYEPTWAAPIFKYIHERVMEYNYQINLKKSFWFSLSGQCHNVLMKLNPKKAKKKTNTYTTTKNRIDNNKKTKSPSPATSAAASEDRINKSEMSSEDNESEFALSPQVQLQLQLSPQPQLQLSPQVQSYLILPSFPLQQIPLALPPQPPLYNWAFGSQTFQSHQPLLSISYNLYQTLPYNSVQL</sequence>
<keyword evidence="2" id="KW-1185">Reference proteome</keyword>
<dbReference type="Proteomes" id="UP000789920">
    <property type="component" value="Unassembled WGS sequence"/>
</dbReference>
<proteinExistence type="predicted"/>
<dbReference type="EMBL" id="CAJVQC010018543">
    <property type="protein sequence ID" value="CAG8694303.1"/>
    <property type="molecule type" value="Genomic_DNA"/>
</dbReference>
<feature type="non-terminal residue" evidence="1">
    <location>
        <position position="1"/>
    </location>
</feature>
<organism evidence="1 2">
    <name type="scientific">Racocetra persica</name>
    <dbReference type="NCBI Taxonomy" id="160502"/>
    <lineage>
        <taxon>Eukaryota</taxon>
        <taxon>Fungi</taxon>
        <taxon>Fungi incertae sedis</taxon>
        <taxon>Mucoromycota</taxon>
        <taxon>Glomeromycotina</taxon>
        <taxon>Glomeromycetes</taxon>
        <taxon>Diversisporales</taxon>
        <taxon>Gigasporaceae</taxon>
        <taxon>Racocetra</taxon>
    </lineage>
</organism>
<protein>
    <submittedName>
        <fullName evidence="1">36377_t:CDS:1</fullName>
    </submittedName>
</protein>
<reference evidence="1" key="1">
    <citation type="submission" date="2021-06" db="EMBL/GenBank/DDBJ databases">
        <authorList>
            <person name="Kallberg Y."/>
            <person name="Tangrot J."/>
            <person name="Rosling A."/>
        </authorList>
    </citation>
    <scope>NUCLEOTIDE SEQUENCE</scope>
    <source>
        <strain evidence="1">MA461A</strain>
    </source>
</reference>
<name>A0ACA9P6J0_9GLOM</name>
<comment type="caution">
    <text evidence="1">The sequence shown here is derived from an EMBL/GenBank/DDBJ whole genome shotgun (WGS) entry which is preliminary data.</text>
</comment>
<accession>A0ACA9P6J0</accession>
<evidence type="ECO:0000313" key="1">
    <source>
        <dbReference type="EMBL" id="CAG8694303.1"/>
    </source>
</evidence>
<gene>
    <name evidence="1" type="ORF">RPERSI_LOCUS9704</name>
</gene>